<dbReference type="AlphaFoldDB" id="A0A379FQ30"/>
<reference evidence="1 2" key="1">
    <citation type="submission" date="2018-06" db="EMBL/GenBank/DDBJ databases">
        <authorList>
            <consortium name="Pathogen Informatics"/>
            <person name="Doyle S."/>
        </authorList>
    </citation>
    <scope>NUCLEOTIDE SEQUENCE [LARGE SCALE GENOMIC DNA]</scope>
    <source>
        <strain evidence="1 2">NCTC11801</strain>
    </source>
</reference>
<evidence type="ECO:0000313" key="2">
    <source>
        <dbReference type="Proteomes" id="UP000254208"/>
    </source>
</evidence>
<protein>
    <submittedName>
        <fullName evidence="1">Uncharacterized protein</fullName>
    </submittedName>
</protein>
<gene>
    <name evidence="1" type="ORF">NCTC11801_01726</name>
</gene>
<sequence>MYGDKRKYALLKSSNKWKSTPSMDYEGGHGDGTVPKYSINLDRKEMFKEILEFIIKTNITND</sequence>
<dbReference type="EMBL" id="UGTZ01000001">
    <property type="protein sequence ID" value="SUC30786.1"/>
    <property type="molecule type" value="Genomic_DNA"/>
</dbReference>
<accession>A0A379FQ30</accession>
<name>A0A379FQ30_PRORE</name>
<dbReference type="Proteomes" id="UP000254208">
    <property type="component" value="Unassembled WGS sequence"/>
</dbReference>
<organism evidence="1 2">
    <name type="scientific">Providencia rettgeri</name>
    <dbReference type="NCBI Taxonomy" id="587"/>
    <lineage>
        <taxon>Bacteria</taxon>
        <taxon>Pseudomonadati</taxon>
        <taxon>Pseudomonadota</taxon>
        <taxon>Gammaproteobacteria</taxon>
        <taxon>Enterobacterales</taxon>
        <taxon>Morganellaceae</taxon>
        <taxon>Providencia</taxon>
    </lineage>
</organism>
<proteinExistence type="predicted"/>
<evidence type="ECO:0000313" key="1">
    <source>
        <dbReference type="EMBL" id="SUC30786.1"/>
    </source>
</evidence>